<reference evidence="3" key="1">
    <citation type="submission" date="2019-05" db="EMBL/GenBank/DDBJ databases">
        <title>Prevotella brunnea sp. nov., isolated from a wound of a patient.</title>
        <authorList>
            <person name="Buhl M."/>
        </authorList>
    </citation>
    <scope>NUCLEOTIDE SEQUENCE [LARGE SCALE GENOMIC DNA]</scope>
    <source>
        <strain evidence="3">A2672</strain>
    </source>
</reference>
<keyword evidence="2" id="KW-0238">DNA-binding</keyword>
<proteinExistence type="predicted"/>
<keyword evidence="3" id="KW-1185">Reference proteome</keyword>
<evidence type="ECO:0000256" key="1">
    <source>
        <dbReference type="SAM" id="SignalP"/>
    </source>
</evidence>
<dbReference type="EMBL" id="SDIK01000037">
    <property type="protein sequence ID" value="TXJ62189.1"/>
    <property type="molecule type" value="Genomic_DNA"/>
</dbReference>
<gene>
    <name evidence="2" type="ORF">ETF27_05605</name>
</gene>
<feature type="signal peptide" evidence="1">
    <location>
        <begin position="1"/>
        <end position="21"/>
    </location>
</feature>
<dbReference type="RefSeq" id="WP_147785573.1">
    <property type="nucleotide sequence ID" value="NZ_SDIK01000037.1"/>
</dbReference>
<evidence type="ECO:0000313" key="3">
    <source>
        <dbReference type="Proteomes" id="UP000321612"/>
    </source>
</evidence>
<dbReference type="OrthoDB" id="1079888at2"/>
<dbReference type="Gene3D" id="2.60.120.200">
    <property type="match status" value="1"/>
</dbReference>
<dbReference type="AlphaFoldDB" id="A0A5C8GJF2"/>
<dbReference type="GO" id="GO:0003677">
    <property type="term" value="F:DNA binding"/>
    <property type="evidence" value="ECO:0007669"/>
    <property type="project" value="UniProtKB-KW"/>
</dbReference>
<comment type="caution">
    <text evidence="2">The sequence shown here is derived from an EMBL/GenBank/DDBJ whole genome shotgun (WGS) entry which is preliminary data.</text>
</comment>
<accession>A0A5C8GJF2</accession>
<dbReference type="PROSITE" id="PS51257">
    <property type="entry name" value="PROKAR_LIPOPROTEIN"/>
    <property type="match status" value="1"/>
</dbReference>
<protein>
    <submittedName>
        <fullName evidence="2">DNA-binding protein</fullName>
    </submittedName>
</protein>
<evidence type="ECO:0000313" key="2">
    <source>
        <dbReference type="EMBL" id="TXJ62189.1"/>
    </source>
</evidence>
<sequence>MKKLIYSIMVMATAFAFTSCEDVPMPYDMTFEENGGSTDTPQAEAKGTGTMEDPFNIAAAQNFITAGKDLDKIVYVKGVISNIKEIDDATFGNATYYISDDGSITNQFLVYRGYALGNKKFTSKDLIKKGDKVVICGKLINFNGTKEFAQGNYIYSLNGKTNEPTPATDLNTEATAFTVAQAIQKIKDNDGKALNGEAYVKGIISEVFIYNEKYKSISYYISDNGTDKVLQIYSGKGLNGADFKSIDDLKAGQTVVVKGILKAFTNKNGETIYEMDKENKLISISEGAAPNVGLEATFAENMGGFTIVNVKPLPSDLEFVWYHDAKYKQMKATGFKKPNSYETQSRIVSPSFSLQGLTKATLSFQHAANFFKAMPLTEGCKVFASTDGKKWTALNINGMPSGTNWTFVDATCDMTPFAGKTQVFIAFEYNSSAEAAGTWEIKNVVVK</sequence>
<organism evidence="2 3">
    <name type="scientific">Prevotella brunnea</name>
    <dbReference type="NCBI Taxonomy" id="2508867"/>
    <lineage>
        <taxon>Bacteria</taxon>
        <taxon>Pseudomonadati</taxon>
        <taxon>Bacteroidota</taxon>
        <taxon>Bacteroidia</taxon>
        <taxon>Bacteroidales</taxon>
        <taxon>Prevotellaceae</taxon>
        <taxon>Prevotella</taxon>
    </lineage>
</organism>
<dbReference type="Proteomes" id="UP000321612">
    <property type="component" value="Unassembled WGS sequence"/>
</dbReference>
<dbReference type="NCBIfam" id="NF038128">
    <property type="entry name" value="choice_anch_J"/>
    <property type="match status" value="1"/>
</dbReference>
<feature type="chain" id="PRO_5022673196" evidence="1">
    <location>
        <begin position="22"/>
        <end position="447"/>
    </location>
</feature>
<keyword evidence="1" id="KW-0732">Signal</keyword>
<name>A0A5C8GJF2_9BACT</name>